<protein>
    <submittedName>
        <fullName evidence="1">Uncharacterized protein</fullName>
    </submittedName>
</protein>
<dbReference type="RefSeq" id="WP_160673355.1">
    <property type="nucleotide sequence ID" value="NZ_WTYN01000001.1"/>
</dbReference>
<evidence type="ECO:0000313" key="2">
    <source>
        <dbReference type="Proteomes" id="UP000445582"/>
    </source>
</evidence>
<proteinExistence type="predicted"/>
<reference evidence="1 2" key="1">
    <citation type="submission" date="2019-12" db="EMBL/GenBank/DDBJ databases">
        <title>Genomic-based taxomic classification of the family Erythrobacteraceae.</title>
        <authorList>
            <person name="Xu L."/>
        </authorList>
    </citation>
    <scope>NUCLEOTIDE SEQUENCE [LARGE SCALE GENOMIC DNA]</scope>
    <source>
        <strain evidence="1 2">MCCC 1A09965</strain>
    </source>
</reference>
<gene>
    <name evidence="1" type="ORF">GRI48_07270</name>
</gene>
<dbReference type="Proteomes" id="UP000445582">
    <property type="component" value="Unassembled WGS sequence"/>
</dbReference>
<evidence type="ECO:0000313" key="1">
    <source>
        <dbReference type="EMBL" id="MXO62804.1"/>
    </source>
</evidence>
<sequence length="54" mass="5618">MWKKLVIVTVLVIGGLWGLGFDFAGLKDDIAGAANGNADQMVGRGGPADWGDED</sequence>
<dbReference type="EMBL" id="WTYN01000001">
    <property type="protein sequence ID" value="MXO62804.1"/>
    <property type="molecule type" value="Genomic_DNA"/>
</dbReference>
<dbReference type="AlphaFoldDB" id="A0A844YIM4"/>
<name>A0A844YIM4_9SPHN</name>
<keyword evidence="2" id="KW-1185">Reference proteome</keyword>
<accession>A0A844YIM4</accession>
<organism evidence="1 2">
    <name type="scientific">Qipengyuania oceanensis</name>
    <dbReference type="NCBI Taxonomy" id="1463597"/>
    <lineage>
        <taxon>Bacteria</taxon>
        <taxon>Pseudomonadati</taxon>
        <taxon>Pseudomonadota</taxon>
        <taxon>Alphaproteobacteria</taxon>
        <taxon>Sphingomonadales</taxon>
        <taxon>Erythrobacteraceae</taxon>
        <taxon>Qipengyuania</taxon>
    </lineage>
</organism>
<comment type="caution">
    <text evidence="1">The sequence shown here is derived from an EMBL/GenBank/DDBJ whole genome shotgun (WGS) entry which is preliminary data.</text>
</comment>